<evidence type="ECO:0000256" key="1">
    <source>
        <dbReference type="SAM" id="MobiDB-lite"/>
    </source>
</evidence>
<evidence type="ECO:0000313" key="4">
    <source>
        <dbReference type="Proteomes" id="UP001642483"/>
    </source>
</evidence>
<protein>
    <submittedName>
        <fullName evidence="3">Uncharacterized protein</fullName>
    </submittedName>
</protein>
<keyword evidence="2" id="KW-0812">Transmembrane</keyword>
<evidence type="ECO:0000313" key="3">
    <source>
        <dbReference type="EMBL" id="CAK8694876.1"/>
    </source>
</evidence>
<comment type="caution">
    <text evidence="3">The sequence shown here is derived from an EMBL/GenBank/DDBJ whole genome shotgun (WGS) entry which is preliminary data.</text>
</comment>
<name>A0ABP0GV99_CLALP</name>
<gene>
    <name evidence="3" type="ORF">CVLEPA_LOCUS28204</name>
</gene>
<evidence type="ECO:0000256" key="2">
    <source>
        <dbReference type="SAM" id="Phobius"/>
    </source>
</evidence>
<keyword evidence="2" id="KW-1133">Transmembrane helix</keyword>
<feature type="region of interest" description="Disordered" evidence="1">
    <location>
        <begin position="183"/>
        <end position="205"/>
    </location>
</feature>
<accession>A0ABP0GV99</accession>
<dbReference type="EMBL" id="CAWYQH010000141">
    <property type="protein sequence ID" value="CAK8694876.1"/>
    <property type="molecule type" value="Genomic_DNA"/>
</dbReference>
<keyword evidence="4" id="KW-1185">Reference proteome</keyword>
<organism evidence="3 4">
    <name type="scientific">Clavelina lepadiformis</name>
    <name type="common">Light-bulb sea squirt</name>
    <name type="synonym">Ascidia lepadiformis</name>
    <dbReference type="NCBI Taxonomy" id="159417"/>
    <lineage>
        <taxon>Eukaryota</taxon>
        <taxon>Metazoa</taxon>
        <taxon>Chordata</taxon>
        <taxon>Tunicata</taxon>
        <taxon>Ascidiacea</taxon>
        <taxon>Aplousobranchia</taxon>
        <taxon>Clavelinidae</taxon>
        <taxon>Clavelina</taxon>
    </lineage>
</organism>
<reference evidence="3 4" key="1">
    <citation type="submission" date="2024-02" db="EMBL/GenBank/DDBJ databases">
        <authorList>
            <person name="Daric V."/>
            <person name="Darras S."/>
        </authorList>
    </citation>
    <scope>NUCLEOTIDE SEQUENCE [LARGE SCALE GENOMIC DNA]</scope>
</reference>
<feature type="compositionally biased region" description="Low complexity" evidence="1">
    <location>
        <begin position="1"/>
        <end position="16"/>
    </location>
</feature>
<dbReference type="Proteomes" id="UP001642483">
    <property type="component" value="Unassembled WGS sequence"/>
</dbReference>
<sequence length="474" mass="52289">MQTAVANGASNNSNNVELRTMKPDGTLEPLNGSRFQESDFNRKMSRRANTPLPAVPLPAKKNGPRRQQSTLNPNPAHSPTLQTASCDDLSQITPRHMICEDVQKANLMRAASVDFDVFGRMTSMTQPLLADHNFQGYPPVTGTSATLRSMNTSAKYTPIHDYEELQEHERRVNTLRQQMPGNQLSSLSCTPQVPVSSPITPDTTQQYPVRERQNPMYSGMRAVSPFSNVLEGNSNQHEKITKSATITKKCACALVAGLTVAIIISALSLMLVILFSLGIIKSTPLSRNEIEGGIKDLEAAIKAFEDQLQLQSFDAYQRFKQYNASLSDLADELSSIKKNKSVVRMTEIQRQLKVIVQSLTPEEINYIFGNLSGSALSRCRHETYSIGGSTSQEVINSGEYYTEEGYVITGVTCSSTEGFIGSIQTQTATLNGEQERTSYWCLCKKIKETSDTLASSPGRAECRIDYWECPTSPA</sequence>
<keyword evidence="2" id="KW-0472">Membrane</keyword>
<feature type="region of interest" description="Disordered" evidence="1">
    <location>
        <begin position="1"/>
        <end position="81"/>
    </location>
</feature>
<feature type="compositionally biased region" description="Polar residues" evidence="1">
    <location>
        <begin position="65"/>
        <end position="81"/>
    </location>
</feature>
<proteinExistence type="predicted"/>
<feature type="transmembrane region" description="Helical" evidence="2">
    <location>
        <begin position="253"/>
        <end position="280"/>
    </location>
</feature>